<sequence>MSPIAITTVTGRGTSKVRRVTVAGEIDDSTAPALQEALARAIGDDSSRLELDLTDVTFFSCAGLTALVGARHAAGSRLDLIGAGRQVRRVLQILNLDAAFGPDTAAEALRLPVTHLPGRTIPAEVHRLLDHGTAESADTHRSHPTVPVAPEDVDEADRDHVPIDDGKQRFPSGGGLVEVMR</sequence>
<dbReference type="Gene3D" id="3.30.750.24">
    <property type="entry name" value="STAS domain"/>
    <property type="match status" value="1"/>
</dbReference>
<organism evidence="3 4">
    <name type="scientific">Dactylosporangium cerinum</name>
    <dbReference type="NCBI Taxonomy" id="1434730"/>
    <lineage>
        <taxon>Bacteria</taxon>
        <taxon>Bacillati</taxon>
        <taxon>Actinomycetota</taxon>
        <taxon>Actinomycetes</taxon>
        <taxon>Micromonosporales</taxon>
        <taxon>Micromonosporaceae</taxon>
        <taxon>Dactylosporangium</taxon>
    </lineage>
</organism>
<evidence type="ECO:0000313" key="4">
    <source>
        <dbReference type="Proteomes" id="UP001595912"/>
    </source>
</evidence>
<dbReference type="Proteomes" id="UP001595912">
    <property type="component" value="Unassembled WGS sequence"/>
</dbReference>
<protein>
    <submittedName>
        <fullName evidence="3">STAS domain-containing protein</fullName>
    </submittedName>
</protein>
<evidence type="ECO:0000313" key="3">
    <source>
        <dbReference type="EMBL" id="MFC4997098.1"/>
    </source>
</evidence>
<dbReference type="InterPro" id="IPR036513">
    <property type="entry name" value="STAS_dom_sf"/>
</dbReference>
<feature type="region of interest" description="Disordered" evidence="1">
    <location>
        <begin position="133"/>
        <end position="181"/>
    </location>
</feature>
<dbReference type="PANTHER" id="PTHR33495:SF2">
    <property type="entry name" value="ANTI-SIGMA FACTOR ANTAGONIST TM_1081-RELATED"/>
    <property type="match status" value="1"/>
</dbReference>
<dbReference type="EMBL" id="JBHSIU010000007">
    <property type="protein sequence ID" value="MFC4997098.1"/>
    <property type="molecule type" value="Genomic_DNA"/>
</dbReference>
<dbReference type="PROSITE" id="PS50801">
    <property type="entry name" value="STAS"/>
    <property type="match status" value="1"/>
</dbReference>
<proteinExistence type="predicted"/>
<gene>
    <name evidence="3" type="ORF">ACFPIJ_04575</name>
</gene>
<dbReference type="CDD" id="cd07043">
    <property type="entry name" value="STAS_anti-anti-sigma_factors"/>
    <property type="match status" value="1"/>
</dbReference>
<feature type="domain" description="STAS" evidence="2">
    <location>
        <begin position="20"/>
        <end position="116"/>
    </location>
</feature>
<dbReference type="RefSeq" id="WP_380113333.1">
    <property type="nucleotide sequence ID" value="NZ_JBHSIU010000007.1"/>
</dbReference>
<dbReference type="Pfam" id="PF01740">
    <property type="entry name" value="STAS"/>
    <property type="match status" value="1"/>
</dbReference>
<dbReference type="InterPro" id="IPR002645">
    <property type="entry name" value="STAS_dom"/>
</dbReference>
<accession>A0ABV9VNT0</accession>
<keyword evidence="4" id="KW-1185">Reference proteome</keyword>
<name>A0ABV9VNT0_9ACTN</name>
<comment type="caution">
    <text evidence="3">The sequence shown here is derived from an EMBL/GenBank/DDBJ whole genome shotgun (WGS) entry which is preliminary data.</text>
</comment>
<feature type="compositionally biased region" description="Gly residues" evidence="1">
    <location>
        <begin position="172"/>
        <end position="181"/>
    </location>
</feature>
<evidence type="ECO:0000256" key="1">
    <source>
        <dbReference type="SAM" id="MobiDB-lite"/>
    </source>
</evidence>
<reference evidence="4" key="1">
    <citation type="journal article" date="2019" name="Int. J. Syst. Evol. Microbiol.">
        <title>The Global Catalogue of Microorganisms (GCM) 10K type strain sequencing project: providing services to taxonomists for standard genome sequencing and annotation.</title>
        <authorList>
            <consortium name="The Broad Institute Genomics Platform"/>
            <consortium name="The Broad Institute Genome Sequencing Center for Infectious Disease"/>
            <person name="Wu L."/>
            <person name="Ma J."/>
        </authorList>
    </citation>
    <scope>NUCLEOTIDE SEQUENCE [LARGE SCALE GENOMIC DNA]</scope>
    <source>
        <strain evidence="4">CGMCC 4.7152</strain>
    </source>
</reference>
<feature type="compositionally biased region" description="Basic and acidic residues" evidence="1">
    <location>
        <begin position="157"/>
        <end position="168"/>
    </location>
</feature>
<dbReference type="PANTHER" id="PTHR33495">
    <property type="entry name" value="ANTI-SIGMA FACTOR ANTAGONIST TM_1081-RELATED-RELATED"/>
    <property type="match status" value="1"/>
</dbReference>
<dbReference type="SUPFAM" id="SSF52091">
    <property type="entry name" value="SpoIIaa-like"/>
    <property type="match status" value="1"/>
</dbReference>
<evidence type="ECO:0000259" key="2">
    <source>
        <dbReference type="PROSITE" id="PS50801"/>
    </source>
</evidence>